<keyword evidence="1" id="KW-0732">Signal</keyword>
<evidence type="ECO:0000313" key="3">
    <source>
        <dbReference type="Proteomes" id="UP000821866"/>
    </source>
</evidence>
<organism evidence="2 3">
    <name type="scientific">Rhipicephalus microplus</name>
    <name type="common">Cattle tick</name>
    <name type="synonym">Boophilus microplus</name>
    <dbReference type="NCBI Taxonomy" id="6941"/>
    <lineage>
        <taxon>Eukaryota</taxon>
        <taxon>Metazoa</taxon>
        <taxon>Ecdysozoa</taxon>
        <taxon>Arthropoda</taxon>
        <taxon>Chelicerata</taxon>
        <taxon>Arachnida</taxon>
        <taxon>Acari</taxon>
        <taxon>Parasitiformes</taxon>
        <taxon>Ixodida</taxon>
        <taxon>Ixodoidea</taxon>
        <taxon>Ixodidae</taxon>
        <taxon>Rhipicephalinae</taxon>
        <taxon>Rhipicephalus</taxon>
        <taxon>Boophilus</taxon>
    </lineage>
</organism>
<accession>A0A9J6ER76</accession>
<dbReference type="SUPFAM" id="SSF52047">
    <property type="entry name" value="RNI-like"/>
    <property type="match status" value="1"/>
</dbReference>
<proteinExistence type="predicted"/>
<comment type="caution">
    <text evidence="2">The sequence shown here is derived from an EMBL/GenBank/DDBJ whole genome shotgun (WGS) entry which is preliminary data.</text>
</comment>
<dbReference type="EMBL" id="JABSTU010000002">
    <property type="protein sequence ID" value="KAH8036878.1"/>
    <property type="molecule type" value="Genomic_DNA"/>
</dbReference>
<feature type="signal peptide" evidence="1">
    <location>
        <begin position="1"/>
        <end position="16"/>
    </location>
</feature>
<dbReference type="Proteomes" id="UP000821866">
    <property type="component" value="Chromosome 10"/>
</dbReference>
<evidence type="ECO:0000256" key="1">
    <source>
        <dbReference type="SAM" id="SignalP"/>
    </source>
</evidence>
<reference evidence="2" key="2">
    <citation type="submission" date="2021-09" db="EMBL/GenBank/DDBJ databases">
        <authorList>
            <person name="Jia N."/>
            <person name="Wang J."/>
            <person name="Shi W."/>
            <person name="Du L."/>
            <person name="Sun Y."/>
            <person name="Zhan W."/>
            <person name="Jiang J."/>
            <person name="Wang Q."/>
            <person name="Zhang B."/>
            <person name="Ji P."/>
            <person name="Sakyi L.B."/>
            <person name="Cui X."/>
            <person name="Yuan T."/>
            <person name="Jiang B."/>
            <person name="Yang W."/>
            <person name="Lam T.T.-Y."/>
            <person name="Chang Q."/>
            <person name="Ding S."/>
            <person name="Wang X."/>
            <person name="Zhu J."/>
            <person name="Ruan X."/>
            <person name="Zhao L."/>
            <person name="Wei J."/>
            <person name="Que T."/>
            <person name="Du C."/>
            <person name="Cheng J."/>
            <person name="Dai P."/>
            <person name="Han X."/>
            <person name="Huang E."/>
            <person name="Gao Y."/>
            <person name="Liu J."/>
            <person name="Shao H."/>
            <person name="Ye R."/>
            <person name="Li L."/>
            <person name="Wei W."/>
            <person name="Wang X."/>
            <person name="Wang C."/>
            <person name="Huo Q."/>
            <person name="Li W."/>
            <person name="Guo W."/>
            <person name="Chen H."/>
            <person name="Chen S."/>
            <person name="Zhou L."/>
            <person name="Zhou L."/>
            <person name="Ni X."/>
            <person name="Tian J."/>
            <person name="Zhou Y."/>
            <person name="Sheng Y."/>
            <person name="Liu T."/>
            <person name="Pan Y."/>
            <person name="Xia L."/>
            <person name="Li J."/>
            <person name="Zhao F."/>
            <person name="Cao W."/>
        </authorList>
    </citation>
    <scope>NUCLEOTIDE SEQUENCE</scope>
    <source>
        <strain evidence="2">Rmic-2018</strain>
        <tissue evidence="2">Larvae</tissue>
    </source>
</reference>
<reference evidence="2" key="1">
    <citation type="journal article" date="2020" name="Cell">
        <title>Large-Scale Comparative Analyses of Tick Genomes Elucidate Their Genetic Diversity and Vector Capacities.</title>
        <authorList>
            <consortium name="Tick Genome and Microbiome Consortium (TIGMIC)"/>
            <person name="Jia N."/>
            <person name="Wang J."/>
            <person name="Shi W."/>
            <person name="Du L."/>
            <person name="Sun Y."/>
            <person name="Zhan W."/>
            <person name="Jiang J.F."/>
            <person name="Wang Q."/>
            <person name="Zhang B."/>
            <person name="Ji P."/>
            <person name="Bell-Sakyi L."/>
            <person name="Cui X.M."/>
            <person name="Yuan T.T."/>
            <person name="Jiang B.G."/>
            <person name="Yang W.F."/>
            <person name="Lam T.T."/>
            <person name="Chang Q.C."/>
            <person name="Ding S.J."/>
            <person name="Wang X.J."/>
            <person name="Zhu J.G."/>
            <person name="Ruan X.D."/>
            <person name="Zhao L."/>
            <person name="Wei J.T."/>
            <person name="Ye R.Z."/>
            <person name="Que T.C."/>
            <person name="Du C.H."/>
            <person name="Zhou Y.H."/>
            <person name="Cheng J.X."/>
            <person name="Dai P.F."/>
            <person name="Guo W.B."/>
            <person name="Han X.H."/>
            <person name="Huang E.J."/>
            <person name="Li L.F."/>
            <person name="Wei W."/>
            <person name="Gao Y.C."/>
            <person name="Liu J.Z."/>
            <person name="Shao H.Z."/>
            <person name="Wang X."/>
            <person name="Wang C.C."/>
            <person name="Yang T.C."/>
            <person name="Huo Q.B."/>
            <person name="Li W."/>
            <person name="Chen H.Y."/>
            <person name="Chen S.E."/>
            <person name="Zhou L.G."/>
            <person name="Ni X.B."/>
            <person name="Tian J.H."/>
            <person name="Sheng Y."/>
            <person name="Liu T."/>
            <person name="Pan Y.S."/>
            <person name="Xia L.Y."/>
            <person name="Li J."/>
            <person name="Zhao F."/>
            <person name="Cao W.C."/>
        </authorList>
    </citation>
    <scope>NUCLEOTIDE SEQUENCE</scope>
    <source>
        <strain evidence="2">Rmic-2018</strain>
    </source>
</reference>
<dbReference type="Gene3D" id="3.80.10.10">
    <property type="entry name" value="Ribonuclease Inhibitor"/>
    <property type="match status" value="1"/>
</dbReference>
<evidence type="ECO:0000313" key="2">
    <source>
        <dbReference type="EMBL" id="KAH8036878.1"/>
    </source>
</evidence>
<feature type="chain" id="PRO_5039903404" evidence="1">
    <location>
        <begin position="17"/>
        <end position="266"/>
    </location>
</feature>
<sequence>MVSWLHFTSLRVYLSTLNDVLLSLVAYIKEVTTLEEIELLLNVHVPHHEEGAAIEDEDTPISQLCDALSSNVGIAVIRLDTTIEIGDSGCRALADAATNRHVHELSVKGVKSTSMPVFLDRLLSRLGDNFNLLLLNIPGCAKPNDRMREAQDIVRRNCGVVDRATRFVMDDLSPCCARCFELVGEEPVLAHVVRRRFGEDATAKIREAHRFLRGVDVHTFMRLAGVVQARVECNDREDGRSQLDNLHYDLWLYIRRLLRLDDVVLP</sequence>
<dbReference type="InterPro" id="IPR032675">
    <property type="entry name" value="LRR_dom_sf"/>
</dbReference>
<protein>
    <submittedName>
        <fullName evidence="2">Uncharacterized protein</fullName>
    </submittedName>
</protein>
<name>A0A9J6ER76_RHIMP</name>
<gene>
    <name evidence="2" type="ORF">HPB51_006147</name>
</gene>
<dbReference type="AlphaFoldDB" id="A0A9J6ER76"/>
<keyword evidence="3" id="KW-1185">Reference proteome</keyword>